<dbReference type="Gene3D" id="3.40.390.10">
    <property type="entry name" value="Collagenase (Catalytic Domain)"/>
    <property type="match status" value="1"/>
</dbReference>
<dbReference type="AlphaFoldDB" id="A0A3D3R1W3"/>
<accession>A0A3D3R1W3</accession>
<dbReference type="SUPFAM" id="SSF55486">
    <property type="entry name" value="Metalloproteases ('zincins'), catalytic domain"/>
    <property type="match status" value="1"/>
</dbReference>
<evidence type="ECO:0008006" key="3">
    <source>
        <dbReference type="Google" id="ProtNLM"/>
    </source>
</evidence>
<name>A0A3D3R1W3_9PLAN</name>
<organism evidence="1 2">
    <name type="scientific">Gimesia maris</name>
    <dbReference type="NCBI Taxonomy" id="122"/>
    <lineage>
        <taxon>Bacteria</taxon>
        <taxon>Pseudomonadati</taxon>
        <taxon>Planctomycetota</taxon>
        <taxon>Planctomycetia</taxon>
        <taxon>Planctomycetales</taxon>
        <taxon>Planctomycetaceae</taxon>
        <taxon>Gimesia</taxon>
    </lineage>
</organism>
<protein>
    <recommendedName>
        <fullName evidence="3">Peptidase M10 metallopeptidase domain-containing protein</fullName>
    </recommendedName>
</protein>
<dbReference type="GO" id="GO:0008237">
    <property type="term" value="F:metallopeptidase activity"/>
    <property type="evidence" value="ECO:0007669"/>
    <property type="project" value="InterPro"/>
</dbReference>
<dbReference type="EMBL" id="DQAY01000023">
    <property type="protein sequence ID" value="HCO22208.1"/>
    <property type="molecule type" value="Genomic_DNA"/>
</dbReference>
<evidence type="ECO:0000313" key="2">
    <source>
        <dbReference type="Proteomes" id="UP000263642"/>
    </source>
</evidence>
<sequence>MRNALSQSICKTNFQDYGWFIDETPLDHSEFRYDSKLSLIALPGSEAEGLIDLWTVIRHELGHFLGYEHEENGVMEATSLPAFSIASASRNLRTSCSEF</sequence>
<gene>
    <name evidence="1" type="ORF">DIT97_03745</name>
</gene>
<dbReference type="Proteomes" id="UP000263642">
    <property type="component" value="Unassembled WGS sequence"/>
</dbReference>
<proteinExistence type="predicted"/>
<comment type="caution">
    <text evidence="1">The sequence shown here is derived from an EMBL/GenBank/DDBJ whole genome shotgun (WGS) entry which is preliminary data.</text>
</comment>
<reference evidence="1 2" key="1">
    <citation type="journal article" date="2018" name="Nat. Biotechnol.">
        <title>A standardized bacterial taxonomy based on genome phylogeny substantially revises the tree of life.</title>
        <authorList>
            <person name="Parks D.H."/>
            <person name="Chuvochina M."/>
            <person name="Waite D.W."/>
            <person name="Rinke C."/>
            <person name="Skarshewski A."/>
            <person name="Chaumeil P.A."/>
            <person name="Hugenholtz P."/>
        </authorList>
    </citation>
    <scope>NUCLEOTIDE SEQUENCE [LARGE SCALE GENOMIC DNA]</scope>
    <source>
        <strain evidence="1">UBA9375</strain>
    </source>
</reference>
<dbReference type="InterPro" id="IPR024079">
    <property type="entry name" value="MetalloPept_cat_dom_sf"/>
</dbReference>
<evidence type="ECO:0000313" key="1">
    <source>
        <dbReference type="EMBL" id="HCO22208.1"/>
    </source>
</evidence>